<evidence type="ECO:0000313" key="1">
    <source>
        <dbReference type="EMBL" id="CAJ2653350.1"/>
    </source>
</evidence>
<name>A0ACB0KC04_TRIPR</name>
<accession>A0ACB0KC04</accession>
<evidence type="ECO:0000313" key="2">
    <source>
        <dbReference type="Proteomes" id="UP001177021"/>
    </source>
</evidence>
<dbReference type="EMBL" id="CASHSV030000206">
    <property type="protein sequence ID" value="CAJ2653350.1"/>
    <property type="molecule type" value="Genomic_DNA"/>
</dbReference>
<reference evidence="1" key="1">
    <citation type="submission" date="2023-10" db="EMBL/GenBank/DDBJ databases">
        <authorList>
            <person name="Rodriguez Cubillos JULIANA M."/>
            <person name="De Vega J."/>
        </authorList>
    </citation>
    <scope>NUCLEOTIDE SEQUENCE</scope>
</reference>
<organism evidence="1 2">
    <name type="scientific">Trifolium pratense</name>
    <name type="common">Red clover</name>
    <dbReference type="NCBI Taxonomy" id="57577"/>
    <lineage>
        <taxon>Eukaryota</taxon>
        <taxon>Viridiplantae</taxon>
        <taxon>Streptophyta</taxon>
        <taxon>Embryophyta</taxon>
        <taxon>Tracheophyta</taxon>
        <taxon>Spermatophyta</taxon>
        <taxon>Magnoliopsida</taxon>
        <taxon>eudicotyledons</taxon>
        <taxon>Gunneridae</taxon>
        <taxon>Pentapetalae</taxon>
        <taxon>rosids</taxon>
        <taxon>fabids</taxon>
        <taxon>Fabales</taxon>
        <taxon>Fabaceae</taxon>
        <taxon>Papilionoideae</taxon>
        <taxon>50 kb inversion clade</taxon>
        <taxon>NPAAA clade</taxon>
        <taxon>Hologalegina</taxon>
        <taxon>IRL clade</taxon>
        <taxon>Trifolieae</taxon>
        <taxon>Trifolium</taxon>
    </lineage>
</organism>
<comment type="caution">
    <text evidence="1">The sequence shown here is derived from an EMBL/GenBank/DDBJ whole genome shotgun (WGS) entry which is preliminary data.</text>
</comment>
<proteinExistence type="predicted"/>
<keyword evidence="2" id="KW-1185">Reference proteome</keyword>
<dbReference type="Proteomes" id="UP001177021">
    <property type="component" value="Unassembled WGS sequence"/>
</dbReference>
<sequence>MNEVNVPASKKKQSLKRKEASSSDSKYDVEEDVPDITPFASKKKTGGKKIPQNVLVALCGNVSFHRASFAQRWDHVYKRSFCKFSSLQALQNLFISYANCFGQVINASKSTIFAGGISQARFDRIVDLIGFNVGSLPFNYLGVPIFKGKPKARYFYPIVDKIKAKLSAWKASLLSIAGRAQLVKTVSHSMLMYNISVYAWPVSLLKTIETWSRNFIWSGDISKRKLVTVAWKKVGMPYSEGGLDLRSLISLNEESNLKLCWELLHSEEKLGYYSLQ</sequence>
<protein>
    <submittedName>
        <fullName evidence="1">Uncharacterized protein</fullName>
    </submittedName>
</protein>
<gene>
    <name evidence="1" type="ORF">MILVUS5_LOCUS20715</name>
</gene>